<gene>
    <name evidence="2" type="primary">rfbG</name>
    <name evidence="2" type="ORF">ACFFK0_15930</name>
</gene>
<dbReference type="InterPro" id="IPR036291">
    <property type="entry name" value="NAD(P)-bd_dom_sf"/>
</dbReference>
<dbReference type="Gene3D" id="3.90.25.10">
    <property type="entry name" value="UDP-galactose 4-epimerase, domain 1"/>
    <property type="match status" value="1"/>
</dbReference>
<comment type="caution">
    <text evidence="2">The sequence shown here is derived from an EMBL/GenBank/DDBJ whole genome shotgun (WGS) entry which is preliminary data.</text>
</comment>
<dbReference type="InterPro" id="IPR013445">
    <property type="entry name" value="CDP_4_6_deHydtase"/>
</dbReference>
<name>A0ABV6DMQ1_9BACL</name>
<dbReference type="SUPFAM" id="SSF51735">
    <property type="entry name" value="NAD(P)-binding Rossmann-fold domains"/>
    <property type="match status" value="1"/>
</dbReference>
<protein>
    <submittedName>
        <fullName evidence="2">CDP-glucose 4,6-dehydratase</fullName>
        <ecNumber evidence="2">4.2.1.45</ecNumber>
    </submittedName>
</protein>
<evidence type="ECO:0000313" key="3">
    <source>
        <dbReference type="Proteomes" id="UP001589776"/>
    </source>
</evidence>
<feature type="domain" description="NAD(P)-binding" evidence="1">
    <location>
        <begin position="16"/>
        <end position="335"/>
    </location>
</feature>
<dbReference type="Proteomes" id="UP001589776">
    <property type="component" value="Unassembled WGS sequence"/>
</dbReference>
<dbReference type="Gene3D" id="3.40.50.720">
    <property type="entry name" value="NAD(P)-binding Rossmann-like Domain"/>
    <property type="match status" value="1"/>
</dbReference>
<dbReference type="Pfam" id="PF16363">
    <property type="entry name" value="GDP_Man_Dehyd"/>
    <property type="match status" value="1"/>
</dbReference>
<accession>A0ABV6DMQ1</accession>
<dbReference type="EMBL" id="JBHLWN010000067">
    <property type="protein sequence ID" value="MFC0213921.1"/>
    <property type="molecule type" value="Genomic_DNA"/>
</dbReference>
<reference evidence="2 3" key="1">
    <citation type="submission" date="2024-09" db="EMBL/GenBank/DDBJ databases">
        <authorList>
            <person name="Sun Q."/>
            <person name="Mori K."/>
        </authorList>
    </citation>
    <scope>NUCLEOTIDE SEQUENCE [LARGE SCALE GENOMIC DNA]</scope>
    <source>
        <strain evidence="2 3">CCM 7759</strain>
    </source>
</reference>
<proteinExistence type="predicted"/>
<dbReference type="NCBIfam" id="TIGR02622">
    <property type="entry name" value="CDP_4_6_dhtase"/>
    <property type="match status" value="1"/>
</dbReference>
<dbReference type="CDD" id="cd05252">
    <property type="entry name" value="CDP_GD_SDR_e"/>
    <property type="match status" value="1"/>
</dbReference>
<evidence type="ECO:0000313" key="2">
    <source>
        <dbReference type="EMBL" id="MFC0213921.1"/>
    </source>
</evidence>
<keyword evidence="3" id="KW-1185">Reference proteome</keyword>
<dbReference type="InterPro" id="IPR016040">
    <property type="entry name" value="NAD(P)-bd_dom"/>
</dbReference>
<dbReference type="EC" id="4.2.1.45" evidence="2"/>
<dbReference type="PANTHER" id="PTHR43000">
    <property type="entry name" value="DTDP-D-GLUCOSE 4,6-DEHYDRATASE-RELATED"/>
    <property type="match status" value="1"/>
</dbReference>
<dbReference type="GO" id="GO:0047733">
    <property type="term" value="F:CDP-glucose 4,6-dehydratase activity"/>
    <property type="evidence" value="ECO:0007669"/>
    <property type="project" value="UniProtKB-EC"/>
</dbReference>
<keyword evidence="2" id="KW-0456">Lyase</keyword>
<sequence>MVAAINSSFWSGKRVLITGHTGFKGSWLTLWLHAMGAVVAGYSLPPNTKPSMFELCGLSALAANYYADVRNAAALQAAIAEFRPEVIVHMAAQPLVRASYEHPVNTYEVNVMGTVNLFEAIRLAVMNGVPVKAVLNVTTDKVYDNKEWAWGYREFEPLGGYDPYASSKACSELVTSSYRSSYFHPDRYEEHGVAVASARAGNVIGGGDWAKDRLIPDLIDAFHRGETITLRNPDAIRPWQHVMEPLRGYVMLLQKLLTDGPRFASAWNFGPDDDDAVSVRSVFELLGSHLGMDVRYDTPPGNQPHEHRFLKLDCSKSKTELNWKPIWSIRTAVEKIADWDKAYRTGMDMRTFTLRQIRQYMRDCND</sequence>
<evidence type="ECO:0000259" key="1">
    <source>
        <dbReference type="Pfam" id="PF16363"/>
    </source>
</evidence>
<organism evidence="2 3">
    <name type="scientific">Paenibacillus chartarius</name>
    <dbReference type="NCBI Taxonomy" id="747481"/>
    <lineage>
        <taxon>Bacteria</taxon>
        <taxon>Bacillati</taxon>
        <taxon>Bacillota</taxon>
        <taxon>Bacilli</taxon>
        <taxon>Bacillales</taxon>
        <taxon>Paenibacillaceae</taxon>
        <taxon>Paenibacillus</taxon>
    </lineage>
</organism>
<dbReference type="RefSeq" id="WP_377471367.1">
    <property type="nucleotide sequence ID" value="NZ_JBHLWN010000067.1"/>
</dbReference>